<evidence type="ECO:0000313" key="1">
    <source>
        <dbReference type="EMBL" id="TYH22909.1"/>
    </source>
</evidence>
<reference evidence="1 2" key="1">
    <citation type="submission" date="2019-06" db="EMBL/GenBank/DDBJ databases">
        <title>WGS assembly of Gossypium darwinii.</title>
        <authorList>
            <person name="Chen Z.J."/>
            <person name="Sreedasyam A."/>
            <person name="Ando A."/>
            <person name="Song Q."/>
            <person name="De L."/>
            <person name="Hulse-Kemp A."/>
            <person name="Ding M."/>
            <person name="Ye W."/>
            <person name="Kirkbride R."/>
            <person name="Jenkins J."/>
            <person name="Plott C."/>
            <person name="Lovell J."/>
            <person name="Lin Y.-M."/>
            <person name="Vaughn R."/>
            <person name="Liu B."/>
            <person name="Li W."/>
            <person name="Simpson S."/>
            <person name="Scheffler B."/>
            <person name="Saski C."/>
            <person name="Grover C."/>
            <person name="Hu G."/>
            <person name="Conover J."/>
            <person name="Carlson J."/>
            <person name="Shu S."/>
            <person name="Boston L."/>
            <person name="Williams M."/>
            <person name="Peterson D."/>
            <person name="Mcgee K."/>
            <person name="Jones D."/>
            <person name="Wendel J."/>
            <person name="Stelly D."/>
            <person name="Grimwood J."/>
            <person name="Schmutz J."/>
        </authorList>
    </citation>
    <scope>NUCLEOTIDE SEQUENCE [LARGE SCALE GENOMIC DNA]</scope>
    <source>
        <strain evidence="1">1808015.09</strain>
    </source>
</reference>
<gene>
    <name evidence="1" type="ORF">ES288_A04G168200v1</name>
</gene>
<organism evidence="1 2">
    <name type="scientific">Gossypium darwinii</name>
    <name type="common">Darwin's cotton</name>
    <name type="synonym">Gossypium barbadense var. darwinii</name>
    <dbReference type="NCBI Taxonomy" id="34276"/>
    <lineage>
        <taxon>Eukaryota</taxon>
        <taxon>Viridiplantae</taxon>
        <taxon>Streptophyta</taxon>
        <taxon>Embryophyta</taxon>
        <taxon>Tracheophyta</taxon>
        <taxon>Spermatophyta</taxon>
        <taxon>Magnoliopsida</taxon>
        <taxon>eudicotyledons</taxon>
        <taxon>Gunneridae</taxon>
        <taxon>Pentapetalae</taxon>
        <taxon>rosids</taxon>
        <taxon>malvids</taxon>
        <taxon>Malvales</taxon>
        <taxon>Malvaceae</taxon>
        <taxon>Malvoideae</taxon>
        <taxon>Gossypium</taxon>
    </lineage>
</organism>
<name>A0A5D2H097_GOSDA</name>
<sequence>MQYKEKGKDPSVLCSLLQPMVEPPGVRRPSNQCQRWRAVRRNGACGGPADEERQLKTLAARVAAVFFVMG</sequence>
<dbReference type="Proteomes" id="UP000323506">
    <property type="component" value="Chromosome A04"/>
</dbReference>
<protein>
    <submittedName>
        <fullName evidence="1">Uncharacterized protein</fullName>
    </submittedName>
</protein>
<keyword evidence="2" id="KW-1185">Reference proteome</keyword>
<dbReference type="AlphaFoldDB" id="A0A5D2H097"/>
<dbReference type="EMBL" id="CM017691">
    <property type="protein sequence ID" value="TYH22909.1"/>
    <property type="molecule type" value="Genomic_DNA"/>
</dbReference>
<proteinExistence type="predicted"/>
<accession>A0A5D2H097</accession>
<evidence type="ECO:0000313" key="2">
    <source>
        <dbReference type="Proteomes" id="UP000323506"/>
    </source>
</evidence>